<organism evidence="1 2">
    <name type="scientific">Diploptera punctata</name>
    <name type="common">Pacific beetle cockroach</name>
    <dbReference type="NCBI Taxonomy" id="6984"/>
    <lineage>
        <taxon>Eukaryota</taxon>
        <taxon>Metazoa</taxon>
        <taxon>Ecdysozoa</taxon>
        <taxon>Arthropoda</taxon>
        <taxon>Hexapoda</taxon>
        <taxon>Insecta</taxon>
        <taxon>Pterygota</taxon>
        <taxon>Neoptera</taxon>
        <taxon>Polyneoptera</taxon>
        <taxon>Dictyoptera</taxon>
        <taxon>Blattodea</taxon>
        <taxon>Blaberoidea</taxon>
        <taxon>Blaberidae</taxon>
        <taxon>Diplopterinae</taxon>
        <taxon>Diploptera</taxon>
    </lineage>
</organism>
<protein>
    <submittedName>
        <fullName evidence="1">Uncharacterized protein</fullName>
    </submittedName>
</protein>
<proteinExistence type="predicted"/>
<evidence type="ECO:0000313" key="1">
    <source>
        <dbReference type="EMBL" id="KAJ9579235.1"/>
    </source>
</evidence>
<dbReference type="Proteomes" id="UP001233999">
    <property type="component" value="Unassembled WGS sequence"/>
</dbReference>
<reference evidence="1" key="1">
    <citation type="journal article" date="2023" name="IScience">
        <title>Live-bearing cockroach genome reveals convergent evolutionary mechanisms linked to viviparity in insects and beyond.</title>
        <authorList>
            <person name="Fouks B."/>
            <person name="Harrison M.C."/>
            <person name="Mikhailova A.A."/>
            <person name="Marchal E."/>
            <person name="English S."/>
            <person name="Carruthers M."/>
            <person name="Jennings E.C."/>
            <person name="Chiamaka E.L."/>
            <person name="Frigard R.A."/>
            <person name="Pippel M."/>
            <person name="Attardo G.M."/>
            <person name="Benoit J.B."/>
            <person name="Bornberg-Bauer E."/>
            <person name="Tobe S.S."/>
        </authorList>
    </citation>
    <scope>NUCLEOTIDE SEQUENCE</scope>
    <source>
        <strain evidence="1">Stay&amp;Tobe</strain>
    </source>
</reference>
<evidence type="ECO:0000313" key="2">
    <source>
        <dbReference type="Proteomes" id="UP001233999"/>
    </source>
</evidence>
<comment type="caution">
    <text evidence="1">The sequence shown here is derived from an EMBL/GenBank/DDBJ whole genome shotgun (WGS) entry which is preliminary data.</text>
</comment>
<accession>A0AAD8E6M1</accession>
<gene>
    <name evidence="1" type="ORF">L9F63_024658</name>
</gene>
<keyword evidence="2" id="KW-1185">Reference proteome</keyword>
<reference evidence="1" key="2">
    <citation type="submission" date="2023-05" db="EMBL/GenBank/DDBJ databases">
        <authorList>
            <person name="Fouks B."/>
        </authorList>
    </citation>
    <scope>NUCLEOTIDE SEQUENCE</scope>
    <source>
        <strain evidence="1">Stay&amp;Tobe</strain>
        <tissue evidence="1">Testes</tissue>
    </source>
</reference>
<dbReference type="AlphaFoldDB" id="A0AAD8E6M1"/>
<name>A0AAD8E6M1_DIPPU</name>
<sequence>MPAHGVDYEGIISCSLDPLLSKVCTFHNMGKNTRNSNNDSTSSTEEAVKRVVVAELQKTIQDNTK</sequence>
<dbReference type="EMBL" id="JASPKZ010008581">
    <property type="protein sequence ID" value="KAJ9579235.1"/>
    <property type="molecule type" value="Genomic_DNA"/>
</dbReference>
<feature type="non-terminal residue" evidence="1">
    <location>
        <position position="1"/>
    </location>
</feature>
<feature type="non-terminal residue" evidence="1">
    <location>
        <position position="65"/>
    </location>
</feature>